<keyword evidence="1" id="KW-1133">Transmembrane helix</keyword>
<keyword evidence="3" id="KW-1185">Reference proteome</keyword>
<feature type="transmembrane region" description="Helical" evidence="1">
    <location>
        <begin position="39"/>
        <end position="58"/>
    </location>
</feature>
<protein>
    <recommendedName>
        <fullName evidence="4">DUF2244 domain-containing protein</fullName>
    </recommendedName>
</protein>
<keyword evidence="1" id="KW-0812">Transmembrane</keyword>
<dbReference type="RefSeq" id="WP_102269188.1">
    <property type="nucleotide sequence ID" value="NZ_CALVCM010000040.1"/>
</dbReference>
<dbReference type="Proteomes" id="UP001524435">
    <property type="component" value="Unassembled WGS sequence"/>
</dbReference>
<organism evidence="2 3">
    <name type="scientific">Massilicoli timonensis</name>
    <dbReference type="NCBI Taxonomy" id="2015901"/>
    <lineage>
        <taxon>Bacteria</taxon>
        <taxon>Bacillati</taxon>
        <taxon>Bacillota</taxon>
        <taxon>Erysipelotrichia</taxon>
        <taxon>Erysipelotrichales</taxon>
        <taxon>Erysipelotrichaceae</taxon>
        <taxon>Massilicoli</taxon>
    </lineage>
</organism>
<evidence type="ECO:0008006" key="4">
    <source>
        <dbReference type="Google" id="ProtNLM"/>
    </source>
</evidence>
<proteinExistence type="predicted"/>
<keyword evidence="1" id="KW-0472">Membrane</keyword>
<comment type="caution">
    <text evidence="2">The sequence shown here is derived from an EMBL/GenBank/DDBJ whole genome shotgun (WGS) entry which is preliminary data.</text>
</comment>
<name>A0ABT1SL47_9FIRM</name>
<accession>A0ABT1SL47</accession>
<evidence type="ECO:0000313" key="3">
    <source>
        <dbReference type="Proteomes" id="UP001524435"/>
    </source>
</evidence>
<dbReference type="EMBL" id="JANGCH010000008">
    <property type="protein sequence ID" value="MCQ5121952.1"/>
    <property type="molecule type" value="Genomic_DNA"/>
</dbReference>
<feature type="transmembrane region" description="Helical" evidence="1">
    <location>
        <begin position="12"/>
        <end position="33"/>
    </location>
</feature>
<reference evidence="2 3" key="1">
    <citation type="submission" date="2022-06" db="EMBL/GenBank/DDBJ databases">
        <title>Isolation of gut microbiota from human fecal samples.</title>
        <authorList>
            <person name="Pamer E.G."/>
            <person name="Barat B."/>
            <person name="Waligurski E."/>
            <person name="Medina S."/>
            <person name="Paddock L."/>
            <person name="Mostad J."/>
        </authorList>
    </citation>
    <scope>NUCLEOTIDE SEQUENCE [LARGE SCALE GENOMIC DNA]</scope>
    <source>
        <strain evidence="2 3">DFI.6.1</strain>
    </source>
</reference>
<evidence type="ECO:0000256" key="1">
    <source>
        <dbReference type="SAM" id="Phobius"/>
    </source>
</evidence>
<sequence length="165" mass="19983">MKQYIVKDDQIKLACYTLLNFTLTLLLLFAILYLFGNQYFLLAFFAMTALWFSVKYMCRYGSRYIRKQPVCVCKEQYVLFHSWTNDEKKLRYQEIKEVRLLRDWKSVKLFFAADQVDHPSGWWYVGIVYYFKRGELDEIEQTLLALFNKHHVKISKTEKQKKRVS</sequence>
<gene>
    <name evidence="2" type="ORF">NE663_06735</name>
</gene>
<evidence type="ECO:0000313" key="2">
    <source>
        <dbReference type="EMBL" id="MCQ5121952.1"/>
    </source>
</evidence>